<keyword evidence="2" id="KW-1185">Reference proteome</keyword>
<dbReference type="AlphaFoldDB" id="A0A317XF53"/>
<dbReference type="EMBL" id="MSFK01000003">
    <property type="protein sequence ID" value="PWY95320.1"/>
    <property type="molecule type" value="Genomic_DNA"/>
</dbReference>
<protein>
    <submittedName>
        <fullName evidence="1">Uncharacterized protein</fullName>
    </submittedName>
</protein>
<reference evidence="1 2" key="1">
    <citation type="submission" date="2016-12" db="EMBL/GenBank/DDBJ databases">
        <title>The genomes of Aspergillus section Nigri reveals drivers in fungal speciation.</title>
        <authorList>
            <consortium name="DOE Joint Genome Institute"/>
            <person name="Vesth T.C."/>
            <person name="Nybo J."/>
            <person name="Theobald S."/>
            <person name="Brandl J."/>
            <person name="Frisvad J.C."/>
            <person name="Nielsen K.F."/>
            <person name="Lyhne E.K."/>
            <person name="Kogle M.E."/>
            <person name="Kuo A."/>
            <person name="Riley R."/>
            <person name="Clum A."/>
            <person name="Nolan M."/>
            <person name="Lipzen A."/>
            <person name="Salamov A."/>
            <person name="Henrissat B."/>
            <person name="Wiebenga A."/>
            <person name="De Vries R.P."/>
            <person name="Grigoriev I.V."/>
            <person name="Mortensen U.H."/>
            <person name="Andersen M.R."/>
            <person name="Baker S.E."/>
        </authorList>
    </citation>
    <scope>NUCLEOTIDE SEQUENCE [LARGE SCALE GENOMIC DNA]</scope>
    <source>
        <strain evidence="1 2">CBS 115572</strain>
    </source>
</reference>
<evidence type="ECO:0000313" key="1">
    <source>
        <dbReference type="EMBL" id="PWY95320.1"/>
    </source>
</evidence>
<dbReference type="Proteomes" id="UP000246702">
    <property type="component" value="Unassembled WGS sequence"/>
</dbReference>
<name>A0A317XF53_9EURO</name>
<evidence type="ECO:0000313" key="2">
    <source>
        <dbReference type="Proteomes" id="UP000246702"/>
    </source>
</evidence>
<dbReference type="GeneID" id="37108392"/>
<organism evidence="1 2">
    <name type="scientific">Aspergillus sclerotioniger CBS 115572</name>
    <dbReference type="NCBI Taxonomy" id="1450535"/>
    <lineage>
        <taxon>Eukaryota</taxon>
        <taxon>Fungi</taxon>
        <taxon>Dikarya</taxon>
        <taxon>Ascomycota</taxon>
        <taxon>Pezizomycotina</taxon>
        <taxon>Eurotiomycetes</taxon>
        <taxon>Eurotiomycetidae</taxon>
        <taxon>Eurotiales</taxon>
        <taxon>Aspergillaceae</taxon>
        <taxon>Aspergillus</taxon>
        <taxon>Aspergillus subgen. Circumdati</taxon>
    </lineage>
</organism>
<proteinExistence type="predicted"/>
<accession>A0A317XF53</accession>
<sequence length="115" mass="13597">MTSYRLWRRDLMSITIQDCWAYPIARCCLRTRYRIMCLGLCLGLYLDLLSIRVPYTYLSGHIRCSIHTRDIDVDRQSELYSQRATTTYASKQFTTFHRARFPSPTPLQQHPSSKL</sequence>
<dbReference type="RefSeq" id="XP_025472081.1">
    <property type="nucleotide sequence ID" value="XM_025606249.1"/>
</dbReference>
<gene>
    <name evidence="1" type="ORF">BO94DRAFT_224953</name>
</gene>
<comment type="caution">
    <text evidence="1">The sequence shown here is derived from an EMBL/GenBank/DDBJ whole genome shotgun (WGS) entry which is preliminary data.</text>
</comment>